<feature type="domain" description="LysM" evidence="3">
    <location>
        <begin position="204"/>
        <end position="247"/>
    </location>
</feature>
<evidence type="ECO:0000256" key="1">
    <source>
        <dbReference type="SAM" id="MobiDB-lite"/>
    </source>
</evidence>
<gene>
    <name evidence="4" type="ORF">MNBD_BACTEROID07-656</name>
</gene>
<protein>
    <recommendedName>
        <fullName evidence="3">LysM domain-containing protein</fullName>
    </recommendedName>
</protein>
<dbReference type="PANTHER" id="PTHR33734:SF22">
    <property type="entry name" value="MEMBRANE-BOUND LYTIC MUREIN TRANSGLYCOSYLASE D"/>
    <property type="match status" value="1"/>
</dbReference>
<feature type="compositionally biased region" description="Polar residues" evidence="1">
    <location>
        <begin position="167"/>
        <end position="178"/>
    </location>
</feature>
<dbReference type="Pfam" id="PF01476">
    <property type="entry name" value="LysM"/>
    <property type="match status" value="2"/>
</dbReference>
<dbReference type="GO" id="GO:0008932">
    <property type="term" value="F:lytic endotransglycosylase activity"/>
    <property type="evidence" value="ECO:0007669"/>
    <property type="project" value="TreeGrafter"/>
</dbReference>
<reference evidence="4" key="1">
    <citation type="submission" date="2018-06" db="EMBL/GenBank/DDBJ databases">
        <authorList>
            <person name="Zhirakovskaya E."/>
        </authorList>
    </citation>
    <scope>NUCLEOTIDE SEQUENCE</scope>
</reference>
<dbReference type="InterPro" id="IPR018392">
    <property type="entry name" value="LysM"/>
</dbReference>
<sequence length="280" mass="31771">MDLLYFIRLFKRNIVILFGVPLLLSVVVYYFVRNQEKVYQSEAIIYTGITTGYSIESTVQRSTDFFSTSAQFDNMINLLKSRQTVVETSLRLLAQDLSLEHYNPQYISKENYALLQQSIPQRIKDLVVKNNKNGVERKKEEQVHLLEKEIHSLEKKIRKKRNLAARESSTFSGNQPNAKSRRPQDFGVEKNKAKLSISANGNFVTHTVLPGESLATIADRYGISRGELIQLNGLSNGNISPGQSLIIQKLPSRSSSKQYHVVKPGESLYTIAKRYGINIS</sequence>
<keyword evidence="2" id="KW-1133">Transmembrane helix</keyword>
<evidence type="ECO:0000256" key="2">
    <source>
        <dbReference type="SAM" id="Phobius"/>
    </source>
</evidence>
<dbReference type="EMBL" id="UOET01000072">
    <property type="protein sequence ID" value="VAW27041.1"/>
    <property type="molecule type" value="Genomic_DNA"/>
</dbReference>
<accession>A0A3B0U7Q3</accession>
<feature type="region of interest" description="Disordered" evidence="1">
    <location>
        <begin position="158"/>
        <end position="188"/>
    </location>
</feature>
<feature type="domain" description="LysM" evidence="3">
    <location>
        <begin position="258"/>
        <end position="280"/>
    </location>
</feature>
<keyword evidence="2" id="KW-0812">Transmembrane</keyword>
<feature type="transmembrane region" description="Helical" evidence="2">
    <location>
        <begin position="12"/>
        <end position="32"/>
    </location>
</feature>
<keyword evidence="2" id="KW-0472">Membrane</keyword>
<feature type="non-terminal residue" evidence="4">
    <location>
        <position position="280"/>
    </location>
</feature>
<name>A0A3B0U7Q3_9ZZZZ</name>
<dbReference type="Gene3D" id="3.10.350.10">
    <property type="entry name" value="LysM domain"/>
    <property type="match status" value="2"/>
</dbReference>
<proteinExistence type="predicted"/>
<organism evidence="4">
    <name type="scientific">hydrothermal vent metagenome</name>
    <dbReference type="NCBI Taxonomy" id="652676"/>
    <lineage>
        <taxon>unclassified sequences</taxon>
        <taxon>metagenomes</taxon>
        <taxon>ecological metagenomes</taxon>
    </lineage>
</organism>
<dbReference type="SUPFAM" id="SSF54106">
    <property type="entry name" value="LysM domain"/>
    <property type="match status" value="1"/>
</dbReference>
<dbReference type="InterPro" id="IPR036779">
    <property type="entry name" value="LysM_dom_sf"/>
</dbReference>
<dbReference type="PROSITE" id="PS51782">
    <property type="entry name" value="LYSM"/>
    <property type="match status" value="2"/>
</dbReference>
<evidence type="ECO:0000313" key="4">
    <source>
        <dbReference type="EMBL" id="VAW27041.1"/>
    </source>
</evidence>
<dbReference type="PANTHER" id="PTHR33734">
    <property type="entry name" value="LYSM DOMAIN-CONTAINING GPI-ANCHORED PROTEIN 2"/>
    <property type="match status" value="1"/>
</dbReference>
<dbReference type="SMART" id="SM00257">
    <property type="entry name" value="LysM"/>
    <property type="match status" value="1"/>
</dbReference>
<evidence type="ECO:0000259" key="3">
    <source>
        <dbReference type="PROSITE" id="PS51782"/>
    </source>
</evidence>
<dbReference type="AlphaFoldDB" id="A0A3B0U7Q3"/>
<dbReference type="CDD" id="cd00118">
    <property type="entry name" value="LysM"/>
    <property type="match status" value="2"/>
</dbReference>